<feature type="transmembrane region" description="Helical" evidence="1">
    <location>
        <begin position="12"/>
        <end position="30"/>
    </location>
</feature>
<dbReference type="RefSeq" id="WP_141609526.1">
    <property type="nucleotide sequence ID" value="NZ_VIGC02000008.1"/>
</dbReference>
<accession>A0A540VI67</accession>
<dbReference type="InParanoid" id="A0A540VI67"/>
<organism evidence="2 3">
    <name type="scientific">Litorilinea aerophila</name>
    <dbReference type="NCBI Taxonomy" id="1204385"/>
    <lineage>
        <taxon>Bacteria</taxon>
        <taxon>Bacillati</taxon>
        <taxon>Chloroflexota</taxon>
        <taxon>Caldilineae</taxon>
        <taxon>Caldilineales</taxon>
        <taxon>Caldilineaceae</taxon>
        <taxon>Litorilinea</taxon>
    </lineage>
</organism>
<keyword evidence="1" id="KW-0812">Transmembrane</keyword>
<proteinExistence type="predicted"/>
<keyword evidence="1" id="KW-1133">Transmembrane helix</keyword>
<protein>
    <submittedName>
        <fullName evidence="2">Uncharacterized protein</fullName>
    </submittedName>
</protein>
<dbReference type="EMBL" id="VIGC01000008">
    <property type="protein sequence ID" value="TQE96381.1"/>
    <property type="molecule type" value="Genomic_DNA"/>
</dbReference>
<feature type="transmembrane region" description="Helical" evidence="1">
    <location>
        <begin position="268"/>
        <end position="286"/>
    </location>
</feature>
<feature type="transmembrane region" description="Helical" evidence="1">
    <location>
        <begin position="141"/>
        <end position="158"/>
    </location>
</feature>
<reference evidence="2 3" key="1">
    <citation type="submission" date="2019-06" db="EMBL/GenBank/DDBJ databases">
        <title>Genome sequence of Litorilinea aerophila BAA-2444.</title>
        <authorList>
            <person name="Maclea K.S."/>
            <person name="Maurais E.G."/>
            <person name="Iannazzi L.C."/>
        </authorList>
    </citation>
    <scope>NUCLEOTIDE SEQUENCE [LARGE SCALE GENOMIC DNA]</scope>
    <source>
        <strain evidence="2 3">ATCC BAA-2444</strain>
    </source>
</reference>
<feature type="transmembrane region" description="Helical" evidence="1">
    <location>
        <begin position="225"/>
        <end position="247"/>
    </location>
</feature>
<dbReference type="PANTHER" id="PTHR31272:SF9">
    <property type="entry name" value="BLL1027 PROTEIN"/>
    <property type="match status" value="1"/>
</dbReference>
<name>A0A540VI67_9CHLR</name>
<evidence type="ECO:0000256" key="1">
    <source>
        <dbReference type="SAM" id="Phobius"/>
    </source>
</evidence>
<dbReference type="PANTHER" id="PTHR31272">
    <property type="entry name" value="CYTOCHROME C-TYPE BIOGENESIS PROTEIN HI_1454-RELATED"/>
    <property type="match status" value="1"/>
</dbReference>
<keyword evidence="3" id="KW-1185">Reference proteome</keyword>
<dbReference type="OrthoDB" id="9797355at2"/>
<evidence type="ECO:0000313" key="3">
    <source>
        <dbReference type="Proteomes" id="UP000317371"/>
    </source>
</evidence>
<comment type="caution">
    <text evidence="2">The sequence shown here is derived from an EMBL/GenBank/DDBJ whole genome shotgun (WGS) entry which is preliminary data.</text>
</comment>
<dbReference type="InterPro" id="IPR051790">
    <property type="entry name" value="Cytochrome_c-biogenesis_DsbD"/>
</dbReference>
<dbReference type="AlphaFoldDB" id="A0A540VI67"/>
<sequence length="288" mass="30569">METPFLRRTVVLSGLLVVAMGAVALAGLWHPNAPDPSMQTYLPAITLPTVITAALVDGINPCAFTVLLLFITAMLATVKGELLAGKGAIQADAQGLRALVGAPRARLLGMGSIFIAAIFFTYLSLGVGLLKATDLFTRQHLPARMGALLAILLGLWMVKDFFLPDWGPRLQAPSQVGALARRAARTATVPTLMVSGFLIGLCTVPCSGAVYLAVLSLLALQPTALLGYAYLVLYNLIFVLPLVAILVAASARPTLNRLAHWNLHHREWVRLTLGGGVVFMGLLILATT</sequence>
<evidence type="ECO:0000313" key="2">
    <source>
        <dbReference type="EMBL" id="TQE96381.1"/>
    </source>
</evidence>
<feature type="transmembrane region" description="Helical" evidence="1">
    <location>
        <begin position="107"/>
        <end position="129"/>
    </location>
</feature>
<feature type="transmembrane region" description="Helical" evidence="1">
    <location>
        <begin position="191"/>
        <end position="219"/>
    </location>
</feature>
<dbReference type="Proteomes" id="UP000317371">
    <property type="component" value="Unassembled WGS sequence"/>
</dbReference>
<feature type="transmembrane region" description="Helical" evidence="1">
    <location>
        <begin position="50"/>
        <end position="76"/>
    </location>
</feature>
<gene>
    <name evidence="2" type="ORF">FKZ61_07775</name>
</gene>
<keyword evidence="1" id="KW-0472">Membrane</keyword>